<keyword evidence="3 11" id="KW-0808">Transferase</keyword>
<feature type="binding site" evidence="11">
    <location>
        <position position="124"/>
    </location>
    <ligand>
        <name>S-adenosyl-L-methionine</name>
        <dbReference type="ChEBI" id="CHEBI:59789"/>
    </ligand>
</feature>
<dbReference type="InterPro" id="IPR015507">
    <property type="entry name" value="rRNA-MeTfrase_E"/>
</dbReference>
<evidence type="ECO:0000256" key="8">
    <source>
        <dbReference type="ARBA" id="ARBA00041995"/>
    </source>
</evidence>
<feature type="active site" description="Proton acceptor" evidence="11 12">
    <location>
        <position position="164"/>
    </location>
</feature>
<dbReference type="Pfam" id="PF01728">
    <property type="entry name" value="FtsJ"/>
    <property type="match status" value="1"/>
</dbReference>
<dbReference type="Gene3D" id="3.40.50.150">
    <property type="entry name" value="Vaccinia Virus protein VP39"/>
    <property type="match status" value="1"/>
</dbReference>
<accession>A0A4D6XLW8</accession>
<keyword evidence="1 11" id="KW-0698">rRNA processing</keyword>
<keyword evidence="11" id="KW-0963">Cytoplasm</keyword>
<dbReference type="RefSeq" id="WP_158339562.1">
    <property type="nucleotide sequence ID" value="NZ_CP034891.1"/>
</dbReference>
<evidence type="ECO:0000256" key="5">
    <source>
        <dbReference type="ARBA" id="ARBA00037569"/>
    </source>
</evidence>
<evidence type="ECO:0000256" key="4">
    <source>
        <dbReference type="ARBA" id="ARBA00022691"/>
    </source>
</evidence>
<dbReference type="InterPro" id="IPR002877">
    <property type="entry name" value="RNA_MeTrfase_FtsJ_dom"/>
</dbReference>
<dbReference type="SUPFAM" id="SSF53335">
    <property type="entry name" value="S-adenosyl-L-methionine-dependent methyltransferases"/>
    <property type="match status" value="1"/>
</dbReference>
<reference evidence="14 15" key="2">
    <citation type="submission" date="2019-05" db="EMBL/GenBank/DDBJ databases">
        <title>Genome evolution of the obligate endosymbiont Buchnera aphidicola.</title>
        <authorList>
            <person name="Moran N.A."/>
        </authorList>
    </citation>
    <scope>NUCLEOTIDE SEQUENCE [LARGE SCALE GENOMIC DNA]</scope>
    <source>
        <strain evidence="14 15">Ala</strain>
    </source>
</reference>
<dbReference type="EC" id="2.1.1.166" evidence="6 11"/>
<evidence type="ECO:0000256" key="7">
    <source>
        <dbReference type="ARBA" id="ARBA00041129"/>
    </source>
</evidence>
<dbReference type="GO" id="GO:0008650">
    <property type="term" value="F:rRNA (uridine-2'-O-)-methyltransferase activity"/>
    <property type="evidence" value="ECO:0007669"/>
    <property type="project" value="UniProtKB-UniRule"/>
</dbReference>
<proteinExistence type="inferred from homology"/>
<dbReference type="NCBIfam" id="NF008390">
    <property type="entry name" value="PRK11188.1"/>
    <property type="match status" value="1"/>
</dbReference>
<feature type="domain" description="Ribosomal RNA methyltransferase FtsJ" evidence="13">
    <location>
        <begin position="32"/>
        <end position="205"/>
    </location>
</feature>
<dbReference type="InterPro" id="IPR029063">
    <property type="entry name" value="SAM-dependent_MTases_sf"/>
</dbReference>
<sequence>MISKKKNSSSNRWLTEHFKDSYVREAKKNNIRSRAWFKLEQLDKSNKLFKIGMNVIDLGAAPGSWSQYAINRIGKKGRVIACDILPIQPIKGVDIFQGDFRNKKTLNLMLSSLNNITFHLVMSDMAPNITGNFSIDMPRIIDLSKLALKISNHVLSKNGIFLLKSFQGEGFNELYKKIKIFFTKIKVCKPKTSRTRSREIFILATR</sequence>
<comment type="catalytic activity">
    <reaction evidence="10 11">
        <text>uridine(2552) in 23S rRNA + S-adenosyl-L-methionine = 2'-O-methyluridine(2552) in 23S rRNA + S-adenosyl-L-homocysteine + H(+)</text>
        <dbReference type="Rhea" id="RHEA:42720"/>
        <dbReference type="Rhea" id="RHEA-COMP:10202"/>
        <dbReference type="Rhea" id="RHEA-COMP:10203"/>
        <dbReference type="ChEBI" id="CHEBI:15378"/>
        <dbReference type="ChEBI" id="CHEBI:57856"/>
        <dbReference type="ChEBI" id="CHEBI:59789"/>
        <dbReference type="ChEBI" id="CHEBI:65315"/>
        <dbReference type="ChEBI" id="CHEBI:74478"/>
        <dbReference type="EC" id="2.1.1.166"/>
    </reaction>
</comment>
<name>A0A4D6XLW8_9GAMM</name>
<comment type="function">
    <text evidence="5 11">Specifically methylates the uridine in position 2552 of 23S rRNA at the 2'-O position of the ribose in the fully assembled 50S ribosomal subunit.</text>
</comment>
<evidence type="ECO:0000313" key="15">
    <source>
        <dbReference type="Proteomes" id="UP000298660"/>
    </source>
</evidence>
<evidence type="ECO:0000256" key="12">
    <source>
        <dbReference type="PIRSR" id="PIRSR005461-1"/>
    </source>
</evidence>
<keyword evidence="4 11" id="KW-0949">S-adenosyl-L-methionine</keyword>
<protein>
    <recommendedName>
        <fullName evidence="7 11">Ribosomal RNA large subunit methyltransferase E</fullName>
        <ecNumber evidence="6 11">2.1.1.166</ecNumber>
    </recommendedName>
    <alternativeName>
        <fullName evidence="9 11">23S rRNA Um2552 methyltransferase</fullName>
    </alternativeName>
    <alternativeName>
        <fullName evidence="8 11">rRNA (uridine-2'-O-)-methyltransferase</fullName>
    </alternativeName>
</protein>
<reference evidence="14 15" key="1">
    <citation type="submission" date="2018-12" db="EMBL/GenBank/DDBJ databases">
        <authorList>
            <person name="Chong R.A."/>
        </authorList>
    </citation>
    <scope>NUCLEOTIDE SEQUENCE [LARGE SCALE GENOMIC DNA]</scope>
    <source>
        <strain evidence="14 15">Ala</strain>
    </source>
</reference>
<dbReference type="GO" id="GO:0005737">
    <property type="term" value="C:cytoplasm"/>
    <property type="evidence" value="ECO:0007669"/>
    <property type="project" value="UniProtKB-SubCell"/>
</dbReference>
<feature type="binding site" evidence="11">
    <location>
        <position position="99"/>
    </location>
    <ligand>
        <name>S-adenosyl-L-methionine</name>
        <dbReference type="ChEBI" id="CHEBI:59789"/>
    </ligand>
</feature>
<evidence type="ECO:0000259" key="13">
    <source>
        <dbReference type="Pfam" id="PF01728"/>
    </source>
</evidence>
<dbReference type="PANTHER" id="PTHR10920:SF18">
    <property type="entry name" value="RRNA METHYLTRANSFERASE 2, MITOCHONDRIAL"/>
    <property type="match status" value="1"/>
</dbReference>
<evidence type="ECO:0000313" key="14">
    <source>
        <dbReference type="EMBL" id="QCI17776.1"/>
    </source>
</evidence>
<feature type="binding site" evidence="11">
    <location>
        <position position="83"/>
    </location>
    <ligand>
        <name>S-adenosyl-L-methionine</name>
        <dbReference type="ChEBI" id="CHEBI:59789"/>
    </ligand>
</feature>
<dbReference type="Proteomes" id="UP000298660">
    <property type="component" value="Chromosome"/>
</dbReference>
<comment type="subcellular location">
    <subcellularLocation>
        <location evidence="11">Cytoplasm</location>
    </subcellularLocation>
</comment>
<evidence type="ECO:0000256" key="11">
    <source>
        <dbReference type="HAMAP-Rule" id="MF_01547"/>
    </source>
</evidence>
<dbReference type="HAMAP" id="MF_01547">
    <property type="entry name" value="RNA_methyltr_E"/>
    <property type="match status" value="1"/>
</dbReference>
<evidence type="ECO:0000256" key="10">
    <source>
        <dbReference type="ARBA" id="ARBA00048970"/>
    </source>
</evidence>
<organism evidence="14 15">
    <name type="scientific">Buchnera aphidicola</name>
    <name type="common">Acyrthosiphon lactucae</name>
    <dbReference type="NCBI Taxonomy" id="1241832"/>
    <lineage>
        <taxon>Bacteria</taxon>
        <taxon>Pseudomonadati</taxon>
        <taxon>Pseudomonadota</taxon>
        <taxon>Gammaproteobacteria</taxon>
        <taxon>Enterobacterales</taxon>
        <taxon>Erwiniaceae</taxon>
        <taxon>Buchnera</taxon>
    </lineage>
</organism>
<dbReference type="FunFam" id="3.40.50.150:FF:000005">
    <property type="entry name" value="Ribosomal RNA large subunit methyltransferase E"/>
    <property type="match status" value="1"/>
</dbReference>
<evidence type="ECO:0000256" key="3">
    <source>
        <dbReference type="ARBA" id="ARBA00022679"/>
    </source>
</evidence>
<dbReference type="AlphaFoldDB" id="A0A4D6XLW8"/>
<evidence type="ECO:0000256" key="2">
    <source>
        <dbReference type="ARBA" id="ARBA00022603"/>
    </source>
</evidence>
<evidence type="ECO:0000256" key="9">
    <source>
        <dbReference type="ARBA" id="ARBA00042745"/>
    </source>
</evidence>
<dbReference type="EMBL" id="CP034891">
    <property type="protein sequence ID" value="QCI17776.1"/>
    <property type="molecule type" value="Genomic_DNA"/>
</dbReference>
<dbReference type="PANTHER" id="PTHR10920">
    <property type="entry name" value="RIBOSOMAL RNA METHYLTRANSFERASE"/>
    <property type="match status" value="1"/>
</dbReference>
<dbReference type="PIRSF" id="PIRSF005461">
    <property type="entry name" value="23S_rRNA_mtase"/>
    <property type="match status" value="1"/>
</dbReference>
<gene>
    <name evidence="11 14" type="primary">rlmE</name>
    <name evidence="11" type="synonym">ftsJ</name>
    <name evidence="11" type="synonym">rrmJ</name>
    <name evidence="14" type="ORF">D9V61_01945</name>
</gene>
<dbReference type="InterPro" id="IPR050082">
    <property type="entry name" value="RNA_methyltr_RlmE"/>
</dbReference>
<keyword evidence="2 11" id="KW-0489">Methyltransferase</keyword>
<evidence type="ECO:0000256" key="6">
    <source>
        <dbReference type="ARBA" id="ARBA00038861"/>
    </source>
</evidence>
<dbReference type="CDD" id="cd02440">
    <property type="entry name" value="AdoMet_MTases"/>
    <property type="match status" value="1"/>
</dbReference>
<dbReference type="OrthoDB" id="9790080at2"/>
<evidence type="ECO:0000256" key="1">
    <source>
        <dbReference type="ARBA" id="ARBA00022552"/>
    </source>
</evidence>
<comment type="similarity">
    <text evidence="11">Belongs to the class I-like SAM-binding methyltransferase superfamily. RNA methyltransferase RlmE family.</text>
</comment>
<feature type="binding site" evidence="11">
    <location>
        <position position="63"/>
    </location>
    <ligand>
        <name>S-adenosyl-L-methionine</name>
        <dbReference type="ChEBI" id="CHEBI:59789"/>
    </ligand>
</feature>
<feature type="binding site" evidence="11">
    <location>
        <position position="65"/>
    </location>
    <ligand>
        <name>S-adenosyl-L-methionine</name>
        <dbReference type="ChEBI" id="CHEBI:59789"/>
    </ligand>
</feature>